<evidence type="ECO:0000256" key="4">
    <source>
        <dbReference type="ARBA" id="ARBA00023136"/>
    </source>
</evidence>
<feature type="transmembrane region" description="Helical" evidence="5">
    <location>
        <begin position="101"/>
        <end position="118"/>
    </location>
</feature>
<evidence type="ECO:0000256" key="5">
    <source>
        <dbReference type="SAM" id="Phobius"/>
    </source>
</evidence>
<feature type="transmembrane region" description="Helical" evidence="5">
    <location>
        <begin position="12"/>
        <end position="30"/>
    </location>
</feature>
<dbReference type="Proteomes" id="UP000252147">
    <property type="component" value="Unassembled WGS sequence"/>
</dbReference>
<evidence type="ECO:0000313" key="7">
    <source>
        <dbReference type="EMBL" id="RCL38696.1"/>
    </source>
</evidence>
<evidence type="ECO:0000256" key="3">
    <source>
        <dbReference type="ARBA" id="ARBA00022989"/>
    </source>
</evidence>
<dbReference type="EMBL" id="QOPD01000002">
    <property type="protein sequence ID" value="RCL38696.1"/>
    <property type="molecule type" value="Genomic_DNA"/>
</dbReference>
<feature type="transmembrane region" description="Helical" evidence="5">
    <location>
        <begin position="36"/>
        <end position="53"/>
    </location>
</feature>
<organism evidence="7 8">
    <name type="scientific">SAR86 cluster bacterium</name>
    <dbReference type="NCBI Taxonomy" id="2030880"/>
    <lineage>
        <taxon>Bacteria</taxon>
        <taxon>Pseudomonadati</taxon>
        <taxon>Pseudomonadota</taxon>
        <taxon>Gammaproteobacteria</taxon>
        <taxon>SAR86 cluster</taxon>
    </lineage>
</organism>
<keyword evidence="3 5" id="KW-1133">Transmembrane helix</keyword>
<keyword evidence="4 5" id="KW-0472">Membrane</keyword>
<comment type="subcellular location">
    <subcellularLocation>
        <location evidence="1">Membrane</location>
        <topology evidence="1">Multi-pass membrane protein</topology>
    </subcellularLocation>
</comment>
<name>A0A368BPS2_9GAMM</name>
<dbReference type="Pfam" id="PF04138">
    <property type="entry name" value="GtrA_DPMS_TM"/>
    <property type="match status" value="1"/>
</dbReference>
<evidence type="ECO:0000259" key="6">
    <source>
        <dbReference type="Pfam" id="PF04138"/>
    </source>
</evidence>
<keyword evidence="2 5" id="KW-0812">Transmembrane</keyword>
<protein>
    <recommendedName>
        <fullName evidence="6">GtrA/DPMS transmembrane domain-containing protein</fullName>
    </recommendedName>
</protein>
<dbReference type="AlphaFoldDB" id="A0A368BPS2"/>
<accession>A0A368BPS2</accession>
<dbReference type="InterPro" id="IPR007267">
    <property type="entry name" value="GtrA_DPMS_TM"/>
</dbReference>
<proteinExistence type="predicted"/>
<gene>
    <name evidence="7" type="ORF">DBW97_01405</name>
</gene>
<reference evidence="7 8" key="1">
    <citation type="journal article" date="2018" name="Microbiome">
        <title>Fine metagenomic profile of the Mediterranean stratified and mixed water columns revealed by assembly and recruitment.</title>
        <authorList>
            <person name="Haro-Moreno J.M."/>
            <person name="Lopez-Perez M."/>
            <person name="De La Torre J.R."/>
            <person name="Picazo A."/>
            <person name="Camacho A."/>
            <person name="Rodriguez-Valera F."/>
        </authorList>
    </citation>
    <scope>NUCLEOTIDE SEQUENCE [LARGE SCALE GENOMIC DNA]</scope>
    <source>
        <strain evidence="7">MED-G83</strain>
    </source>
</reference>
<evidence type="ECO:0000256" key="1">
    <source>
        <dbReference type="ARBA" id="ARBA00004141"/>
    </source>
</evidence>
<feature type="domain" description="GtrA/DPMS transmembrane" evidence="6">
    <location>
        <begin position="13"/>
        <end position="124"/>
    </location>
</feature>
<evidence type="ECO:0000256" key="2">
    <source>
        <dbReference type="ARBA" id="ARBA00022692"/>
    </source>
</evidence>
<dbReference type="GO" id="GO:0000271">
    <property type="term" value="P:polysaccharide biosynthetic process"/>
    <property type="evidence" value="ECO:0007669"/>
    <property type="project" value="InterPro"/>
</dbReference>
<dbReference type="GO" id="GO:0016020">
    <property type="term" value="C:membrane"/>
    <property type="evidence" value="ECO:0007669"/>
    <property type="project" value="UniProtKB-SubCell"/>
</dbReference>
<feature type="transmembrane region" description="Helical" evidence="5">
    <location>
        <begin position="73"/>
        <end position="95"/>
    </location>
</feature>
<sequence>MIPKIVKYGGTNSIAFGFDFILLLTLDHLFDLNRSILAGFCYLSGTIVSYLLAKNFVFNAGWLDNKPAIEFSAYFFGGVLGSIITSLIFAISFAYGVQNIIIQKFIATFFSFFTIYAYRKYLVFKND</sequence>
<evidence type="ECO:0000313" key="8">
    <source>
        <dbReference type="Proteomes" id="UP000252147"/>
    </source>
</evidence>
<comment type="caution">
    <text evidence="7">The sequence shown here is derived from an EMBL/GenBank/DDBJ whole genome shotgun (WGS) entry which is preliminary data.</text>
</comment>